<comment type="similarity">
    <text evidence="6">Belongs to the universal ribosomal protein uL23 family.</text>
</comment>
<reference evidence="7 8" key="1">
    <citation type="journal article" date="2021" name="Environ. Microbiol.">
        <title>New insights into the diversity and evolution of the archaeal mobilome from three complete genomes of Saccharolobus shibatae.</title>
        <authorList>
            <person name="Medvedeva S."/>
            <person name="Brandt D."/>
            <person name="Cvirkaite-Krupovic V."/>
            <person name="Liu Y."/>
            <person name="Severinov K."/>
            <person name="Ishino S."/>
            <person name="Ishino Y."/>
            <person name="Prangishvili D."/>
            <person name="Kalinowski J."/>
            <person name="Krupovic M."/>
        </authorList>
    </citation>
    <scope>NUCLEOTIDE SEQUENCE [LARGE SCALE GENOMIC DNA]</scope>
    <source>
        <strain evidence="7 8">S38A</strain>
    </source>
</reference>
<dbReference type="AlphaFoldDB" id="A0A8F5C360"/>
<dbReference type="InterPro" id="IPR013025">
    <property type="entry name" value="Ribosomal_uL23-like"/>
</dbReference>
<dbReference type="GO" id="GO:0006412">
    <property type="term" value="P:translation"/>
    <property type="evidence" value="ECO:0007669"/>
    <property type="project" value="UniProtKB-UniRule"/>
</dbReference>
<dbReference type="GeneID" id="65564167"/>
<dbReference type="GO" id="GO:0019843">
    <property type="term" value="F:rRNA binding"/>
    <property type="evidence" value="ECO:0007669"/>
    <property type="project" value="UniProtKB-UniRule"/>
</dbReference>
<organism evidence="7 8">
    <name type="scientific">Saccharolobus shibatae</name>
    <dbReference type="NCBI Taxonomy" id="2286"/>
    <lineage>
        <taxon>Archaea</taxon>
        <taxon>Thermoproteota</taxon>
        <taxon>Thermoprotei</taxon>
        <taxon>Sulfolobales</taxon>
        <taxon>Sulfolobaceae</taxon>
        <taxon>Saccharolobus</taxon>
    </lineage>
</organism>
<dbReference type="NCBIfam" id="NF011118">
    <property type="entry name" value="PRK14548.1"/>
    <property type="match status" value="1"/>
</dbReference>
<accession>A0A8F5C360</accession>
<protein>
    <recommendedName>
        <fullName evidence="6">Large ribosomal subunit protein uL23</fullName>
    </recommendedName>
</protein>
<comment type="function">
    <text evidence="6">Binds to 23S rRNA. One of the proteins that surrounds the polypeptide exit tunnel on the outside of the ribosome.</text>
</comment>
<keyword evidence="3 6" id="KW-0689">Ribosomal protein</keyword>
<dbReference type="RefSeq" id="WP_218258566.1">
    <property type="nucleotide sequence ID" value="NZ_CP077713.1"/>
</dbReference>
<dbReference type="InterPro" id="IPR019985">
    <property type="entry name" value="Ribosomal_uL23"/>
</dbReference>
<evidence type="ECO:0000313" key="8">
    <source>
        <dbReference type="Proteomes" id="UP000694036"/>
    </source>
</evidence>
<sequence length="81" mass="9125">MIQMALATEKALKLIESYNTLTLIVDKNDTRDDIKKSVERLFGVKVVKVNVVITSQGYKKAYVKLDPTYKASDIAHRLGIL</sequence>
<dbReference type="GO" id="GO:1990904">
    <property type="term" value="C:ribonucleoprotein complex"/>
    <property type="evidence" value="ECO:0007669"/>
    <property type="project" value="UniProtKB-KW"/>
</dbReference>
<evidence type="ECO:0000256" key="3">
    <source>
        <dbReference type="ARBA" id="ARBA00022980"/>
    </source>
</evidence>
<keyword evidence="2 6" id="KW-0694">RNA-binding</keyword>
<dbReference type="Proteomes" id="UP000694036">
    <property type="component" value="Chromosome"/>
</dbReference>
<dbReference type="GO" id="GO:0005840">
    <property type="term" value="C:ribosome"/>
    <property type="evidence" value="ECO:0007669"/>
    <property type="project" value="UniProtKB-UniRule"/>
</dbReference>
<keyword evidence="1 6" id="KW-0699">rRNA-binding</keyword>
<evidence type="ECO:0000256" key="1">
    <source>
        <dbReference type="ARBA" id="ARBA00022730"/>
    </source>
</evidence>
<keyword evidence="4 6" id="KW-0687">Ribonucleoprotein</keyword>
<evidence type="ECO:0000313" key="7">
    <source>
        <dbReference type="EMBL" id="QXJ36161.1"/>
    </source>
</evidence>
<dbReference type="HAMAP" id="MF_01369_A">
    <property type="entry name" value="Ribosomal_uL23_A"/>
    <property type="match status" value="1"/>
</dbReference>
<proteinExistence type="inferred from homology"/>
<comment type="subunit">
    <text evidence="5 6">Part of the 50S ribosomal subunit. Contacts protein L29.</text>
</comment>
<name>A0A8F5C360_9CREN</name>
<dbReference type="GO" id="GO:0003735">
    <property type="term" value="F:structural constituent of ribosome"/>
    <property type="evidence" value="ECO:0007669"/>
    <property type="project" value="UniProtKB-UniRule"/>
</dbReference>
<keyword evidence="8" id="KW-1185">Reference proteome</keyword>
<dbReference type="Pfam" id="PF00276">
    <property type="entry name" value="Ribosomal_L23"/>
    <property type="match status" value="1"/>
</dbReference>
<dbReference type="NCBIfam" id="TIGR03636">
    <property type="entry name" value="uL23_arch"/>
    <property type="match status" value="1"/>
</dbReference>
<dbReference type="EMBL" id="CP077713">
    <property type="protein sequence ID" value="QXJ36161.1"/>
    <property type="molecule type" value="Genomic_DNA"/>
</dbReference>
<dbReference type="PANTHER" id="PTHR11620">
    <property type="entry name" value="60S RIBOSOMAL PROTEIN L23A"/>
    <property type="match status" value="1"/>
</dbReference>
<dbReference type="FunFam" id="3.30.70.330:FF:001084">
    <property type="entry name" value="50S ribosomal protein L23"/>
    <property type="match status" value="1"/>
</dbReference>
<evidence type="ECO:0000256" key="6">
    <source>
        <dbReference type="HAMAP-Rule" id="MF_01369"/>
    </source>
</evidence>
<gene>
    <name evidence="6" type="primary">rpl23</name>
    <name evidence="7" type="ORF">J5U22_02723</name>
</gene>
<evidence type="ECO:0000256" key="4">
    <source>
        <dbReference type="ARBA" id="ARBA00023274"/>
    </source>
</evidence>
<evidence type="ECO:0000256" key="2">
    <source>
        <dbReference type="ARBA" id="ARBA00022884"/>
    </source>
</evidence>
<evidence type="ECO:0000256" key="5">
    <source>
        <dbReference type="ARBA" id="ARBA00063905"/>
    </source>
</evidence>